<accession>A0ABV5GQ46</accession>
<gene>
    <name evidence="1" type="ORF">ACFFVF_11325</name>
</gene>
<organism evidence="1 2">
    <name type="scientific">Flavobacterium jumunjinense</name>
    <dbReference type="NCBI Taxonomy" id="998845"/>
    <lineage>
        <taxon>Bacteria</taxon>
        <taxon>Pseudomonadati</taxon>
        <taxon>Bacteroidota</taxon>
        <taxon>Flavobacteriia</taxon>
        <taxon>Flavobacteriales</taxon>
        <taxon>Flavobacteriaceae</taxon>
        <taxon>Flavobacterium</taxon>
    </lineage>
</organism>
<reference evidence="1 2" key="1">
    <citation type="submission" date="2024-09" db="EMBL/GenBank/DDBJ databases">
        <authorList>
            <person name="Sun Q."/>
            <person name="Mori K."/>
        </authorList>
    </citation>
    <scope>NUCLEOTIDE SEQUENCE [LARGE SCALE GENOMIC DNA]</scope>
    <source>
        <strain evidence="1 2">CECT 7955</strain>
    </source>
</reference>
<evidence type="ECO:0000313" key="2">
    <source>
        <dbReference type="Proteomes" id="UP001589607"/>
    </source>
</evidence>
<name>A0ABV5GQ46_9FLAO</name>
<dbReference type="RefSeq" id="WP_236453665.1">
    <property type="nucleotide sequence ID" value="NZ_CBCSGE010000038.1"/>
</dbReference>
<evidence type="ECO:0000313" key="1">
    <source>
        <dbReference type="EMBL" id="MFB9097111.1"/>
    </source>
</evidence>
<keyword evidence="2" id="KW-1185">Reference proteome</keyword>
<comment type="caution">
    <text evidence="1">The sequence shown here is derived from an EMBL/GenBank/DDBJ whole genome shotgun (WGS) entry which is preliminary data.</text>
</comment>
<sequence length="513" mass="58274">MKKLIAIVLCLYGMQMQAQKTLPKGSVWYSYGVSDPSKVIEISVVEQEETYIKVQRKLIASNADAGAEKKEKKKKGGFLKNIKNALEDQPASNNKTGSNSPLEGEFHYKLVADNTDDGIYTEGYKYDEAVYGFVYPIGNGLYKEVVFTKDVPAAGNKFFKDENRSNASVYIMGADKEAVKAKAASLNAEEELKKYYTPDYSTGRLKDPAVSFNSYTGDNFNLDLENGTINLSQITLYYLPSKTIEGRNIQYNWSAFKLKIFKDGKLINAVNGQNGHRNGRWLDKVKNTFDMYGSFERLSPGKYQMTYSIYDNDPFFVSDFEIYTHQNPDINHEVGLLYNMKGPWDETMHIDLRPDDQGNPTSFSVNFPLHRLLSLGNSKNQAHIQGRLYKNGKLFGLTDSEEHPDGSANLAQALERRGNTLDLLRYYKFKDYTNTQFHIINNAAKPSSWDRIASFQDGKYKIEYLVNGKPFAEGEFIVKGKKIQLQGKQVKEGTDPKTYIMDENNIYVPISYK</sequence>
<proteinExistence type="predicted"/>
<protein>
    <submittedName>
        <fullName evidence="1">Uncharacterized protein</fullName>
    </submittedName>
</protein>
<dbReference type="Proteomes" id="UP001589607">
    <property type="component" value="Unassembled WGS sequence"/>
</dbReference>
<dbReference type="EMBL" id="JBHMEY010000034">
    <property type="protein sequence ID" value="MFB9097111.1"/>
    <property type="molecule type" value="Genomic_DNA"/>
</dbReference>